<dbReference type="GO" id="GO:0004674">
    <property type="term" value="F:protein serine/threonine kinase activity"/>
    <property type="evidence" value="ECO:0007669"/>
    <property type="project" value="UniProtKB-KW"/>
</dbReference>
<dbReference type="GeneTree" id="ENSGT00940000165963"/>
<organism evidence="12 13">
    <name type="scientific">Eptatretus burgeri</name>
    <name type="common">Inshore hagfish</name>
    <dbReference type="NCBI Taxonomy" id="7764"/>
    <lineage>
        <taxon>Eukaryota</taxon>
        <taxon>Metazoa</taxon>
        <taxon>Chordata</taxon>
        <taxon>Craniata</taxon>
        <taxon>Vertebrata</taxon>
        <taxon>Cyclostomata</taxon>
        <taxon>Myxini</taxon>
        <taxon>Myxiniformes</taxon>
        <taxon>Myxinidae</taxon>
        <taxon>Eptatretinae</taxon>
        <taxon>Eptatretus</taxon>
    </lineage>
</organism>
<comment type="catalytic activity">
    <reaction evidence="8">
        <text>L-seryl-[protein] + ATP = O-phospho-L-seryl-[protein] + ADP + H(+)</text>
        <dbReference type="Rhea" id="RHEA:17989"/>
        <dbReference type="Rhea" id="RHEA-COMP:9863"/>
        <dbReference type="Rhea" id="RHEA-COMP:11604"/>
        <dbReference type="ChEBI" id="CHEBI:15378"/>
        <dbReference type="ChEBI" id="CHEBI:29999"/>
        <dbReference type="ChEBI" id="CHEBI:30616"/>
        <dbReference type="ChEBI" id="CHEBI:83421"/>
        <dbReference type="ChEBI" id="CHEBI:456216"/>
        <dbReference type="EC" id="2.7.11.1"/>
    </reaction>
</comment>
<name>A0A8C4X2B8_EPTBU</name>
<keyword evidence="2" id="KW-0723">Serine/threonine-protein kinase</keyword>
<evidence type="ECO:0000256" key="3">
    <source>
        <dbReference type="ARBA" id="ARBA00022679"/>
    </source>
</evidence>
<dbReference type="GO" id="GO:0035556">
    <property type="term" value="P:intracellular signal transduction"/>
    <property type="evidence" value="ECO:0007669"/>
    <property type="project" value="TreeGrafter"/>
</dbReference>
<feature type="binding site" evidence="9">
    <location>
        <position position="265"/>
    </location>
    <ligand>
        <name>ATP</name>
        <dbReference type="ChEBI" id="CHEBI:30616"/>
    </ligand>
</feature>
<dbReference type="InterPro" id="IPR017441">
    <property type="entry name" value="Protein_kinase_ATP_BS"/>
</dbReference>
<proteinExistence type="predicted"/>
<reference evidence="12" key="2">
    <citation type="submission" date="2025-09" db="UniProtKB">
        <authorList>
            <consortium name="Ensembl"/>
        </authorList>
    </citation>
    <scope>IDENTIFICATION</scope>
</reference>
<evidence type="ECO:0000256" key="8">
    <source>
        <dbReference type="ARBA" id="ARBA00048679"/>
    </source>
</evidence>
<reference evidence="12" key="1">
    <citation type="submission" date="2025-08" db="UniProtKB">
        <authorList>
            <consortium name="Ensembl"/>
        </authorList>
    </citation>
    <scope>IDENTIFICATION</scope>
</reference>
<evidence type="ECO:0000313" key="13">
    <source>
        <dbReference type="Proteomes" id="UP000694388"/>
    </source>
</evidence>
<accession>A0A8C4X2B8</accession>
<evidence type="ECO:0000256" key="2">
    <source>
        <dbReference type="ARBA" id="ARBA00022527"/>
    </source>
</evidence>
<dbReference type="FunFam" id="1.10.510.10:FF:000571">
    <property type="entry name" value="Maternal embryonic leucine zipper kinase"/>
    <property type="match status" value="1"/>
</dbReference>
<evidence type="ECO:0000256" key="7">
    <source>
        <dbReference type="ARBA" id="ARBA00047899"/>
    </source>
</evidence>
<feature type="compositionally biased region" description="Pro residues" evidence="10">
    <location>
        <begin position="558"/>
        <end position="567"/>
    </location>
</feature>
<keyword evidence="6 9" id="KW-0067">ATP-binding</keyword>
<comment type="catalytic activity">
    <reaction evidence="7">
        <text>L-threonyl-[protein] + ATP = O-phospho-L-threonyl-[protein] + ADP + H(+)</text>
        <dbReference type="Rhea" id="RHEA:46608"/>
        <dbReference type="Rhea" id="RHEA-COMP:11060"/>
        <dbReference type="Rhea" id="RHEA-COMP:11605"/>
        <dbReference type="ChEBI" id="CHEBI:15378"/>
        <dbReference type="ChEBI" id="CHEBI:30013"/>
        <dbReference type="ChEBI" id="CHEBI:30616"/>
        <dbReference type="ChEBI" id="CHEBI:61977"/>
        <dbReference type="ChEBI" id="CHEBI:456216"/>
        <dbReference type="EC" id="2.7.11.1"/>
    </reaction>
</comment>
<evidence type="ECO:0000256" key="4">
    <source>
        <dbReference type="ARBA" id="ARBA00022741"/>
    </source>
</evidence>
<evidence type="ECO:0000256" key="5">
    <source>
        <dbReference type="ARBA" id="ARBA00022777"/>
    </source>
</evidence>
<feature type="region of interest" description="Disordered" evidence="10">
    <location>
        <begin position="523"/>
        <end position="567"/>
    </location>
</feature>
<dbReference type="PANTHER" id="PTHR24346">
    <property type="entry name" value="MAP/MICROTUBULE AFFINITY-REGULATING KINASE"/>
    <property type="match status" value="1"/>
</dbReference>
<keyword evidence="5" id="KW-0418">Kinase</keyword>
<dbReference type="Proteomes" id="UP000694388">
    <property type="component" value="Unplaced"/>
</dbReference>
<dbReference type="SUPFAM" id="SSF56112">
    <property type="entry name" value="Protein kinase-like (PK-like)"/>
    <property type="match status" value="1"/>
</dbReference>
<dbReference type="AlphaFoldDB" id="A0A8C4X2B8"/>
<dbReference type="PANTHER" id="PTHR24346:SF30">
    <property type="entry name" value="MATERNAL EMBRYONIC LEUCINE ZIPPER KINASE"/>
    <property type="match status" value="1"/>
</dbReference>
<keyword evidence="13" id="KW-1185">Reference proteome</keyword>
<protein>
    <recommendedName>
        <fullName evidence="1">non-specific serine/threonine protein kinase</fullName>
        <ecNumber evidence="1">2.7.11.1</ecNumber>
    </recommendedName>
</protein>
<sequence>MLPASLAHASCLSGPVHSTSLTTMSCRQGPTLSLYQRRVSHLPGPVGPTFLVPHILYSWPTALHLPSHAHPPFPAHASNPPHASCLLCPARLSSPAPCVLPSPTSHLPSHWFLCIMESRMNQSKGSQGADVNQPEASAATTKISFWKRLKQAFRWCKKRPKRRDHPETIVRSKFKRRKFYKAQLPGSINFVDYDIIENLKRGGIGFNEAFEKMKTVPSKEEYGWVEGSMTFMVDDWKIISKLGRGNFGIVFHATNLSTAKEAALKISLDSETQSQFLVEVEAMRKLDHPNIVKLFDVVESPQMVLVLEYVDGSSLLHSLNQFKKLWEQQAWPIMVQVTSAVHHIHSQKIMHRDIKLENVLYSSRGIVKIIDFGLAVIFTPGQIFYDACGTLEYMAPEMLKGEGYEGPASDVWSTGILFIKLFAGTEFSGWGAIFRCNLPTFVSKSLASLLAGMTRKDPVERLTMQEIMNHTWLNNYPVTPWKKDHSGVSKALGKQHPAAMESIRRESLHATAPHRHQKVVLAVKGQRAAPVSREQRAAPVSREQRSAPVSREQRAEPPQWPPKPRWR</sequence>
<feature type="domain" description="Protein kinase" evidence="11">
    <location>
        <begin position="236"/>
        <end position="473"/>
    </location>
</feature>
<dbReference type="InterPro" id="IPR008271">
    <property type="entry name" value="Ser/Thr_kinase_AS"/>
</dbReference>
<dbReference type="SMART" id="SM00220">
    <property type="entry name" value="S_TKc"/>
    <property type="match status" value="1"/>
</dbReference>
<dbReference type="GO" id="GO:0005737">
    <property type="term" value="C:cytoplasm"/>
    <property type="evidence" value="ECO:0007669"/>
    <property type="project" value="TreeGrafter"/>
</dbReference>
<dbReference type="InterPro" id="IPR011009">
    <property type="entry name" value="Kinase-like_dom_sf"/>
</dbReference>
<dbReference type="EC" id="2.7.11.1" evidence="1"/>
<dbReference type="InterPro" id="IPR000719">
    <property type="entry name" value="Prot_kinase_dom"/>
</dbReference>
<dbReference type="PROSITE" id="PS50011">
    <property type="entry name" value="PROTEIN_KINASE_DOM"/>
    <property type="match status" value="1"/>
</dbReference>
<evidence type="ECO:0000256" key="10">
    <source>
        <dbReference type="SAM" id="MobiDB-lite"/>
    </source>
</evidence>
<keyword evidence="4 9" id="KW-0547">Nucleotide-binding</keyword>
<evidence type="ECO:0000313" key="12">
    <source>
        <dbReference type="Ensembl" id="ENSEBUP00000027594.1"/>
    </source>
</evidence>
<dbReference type="Pfam" id="PF00069">
    <property type="entry name" value="Pkinase"/>
    <property type="match status" value="1"/>
</dbReference>
<evidence type="ECO:0000256" key="6">
    <source>
        <dbReference type="ARBA" id="ARBA00022840"/>
    </source>
</evidence>
<dbReference type="Gene3D" id="1.10.510.10">
    <property type="entry name" value="Transferase(Phosphotransferase) domain 1"/>
    <property type="match status" value="1"/>
</dbReference>
<evidence type="ECO:0000256" key="9">
    <source>
        <dbReference type="PROSITE-ProRule" id="PRU10141"/>
    </source>
</evidence>
<evidence type="ECO:0000256" key="1">
    <source>
        <dbReference type="ARBA" id="ARBA00012513"/>
    </source>
</evidence>
<keyword evidence="3" id="KW-0808">Transferase</keyword>
<evidence type="ECO:0000259" key="11">
    <source>
        <dbReference type="PROSITE" id="PS50011"/>
    </source>
</evidence>
<dbReference type="GO" id="GO:0005524">
    <property type="term" value="F:ATP binding"/>
    <property type="evidence" value="ECO:0007669"/>
    <property type="project" value="UniProtKB-UniRule"/>
</dbReference>
<dbReference type="Ensembl" id="ENSEBUT00000028170.1">
    <property type="protein sequence ID" value="ENSEBUP00000027594.1"/>
    <property type="gene ID" value="ENSEBUG00000016883.1"/>
</dbReference>
<dbReference type="PROSITE" id="PS00108">
    <property type="entry name" value="PROTEIN_KINASE_ST"/>
    <property type="match status" value="1"/>
</dbReference>
<dbReference type="PROSITE" id="PS00107">
    <property type="entry name" value="PROTEIN_KINASE_ATP"/>
    <property type="match status" value="1"/>
</dbReference>